<reference evidence="2 3" key="1">
    <citation type="submission" date="2018-02" db="EMBL/GenBank/DDBJ databases">
        <title>Draft genome sequences of four Legionella pneumophila clinical strains isolated in Ontario.</title>
        <authorList>
            <person name="Fortuna A."/>
            <person name="Ramnarine R."/>
            <person name="Li A."/>
            <person name="Frantz C."/>
            <person name="Mallo G."/>
        </authorList>
    </citation>
    <scope>NUCLEOTIDE SEQUENCE [LARGE SCALE GENOMIC DNA]</scope>
    <source>
        <strain evidence="2 3">LG61</strain>
    </source>
</reference>
<dbReference type="AlphaFoldDB" id="A0A2S6EUA4"/>
<feature type="domain" description="DUF58" evidence="1">
    <location>
        <begin position="49"/>
        <end position="248"/>
    </location>
</feature>
<dbReference type="PANTHER" id="PTHR33608:SF12">
    <property type="entry name" value="DUF58 DOMAIN-CONTAINING PROTEIN"/>
    <property type="match status" value="1"/>
</dbReference>
<proteinExistence type="predicted"/>
<organism evidence="2 3">
    <name type="scientific">Legionella pneumophila</name>
    <dbReference type="NCBI Taxonomy" id="446"/>
    <lineage>
        <taxon>Bacteria</taxon>
        <taxon>Pseudomonadati</taxon>
        <taxon>Pseudomonadota</taxon>
        <taxon>Gammaproteobacteria</taxon>
        <taxon>Legionellales</taxon>
        <taxon>Legionellaceae</taxon>
        <taxon>Legionella</taxon>
    </lineage>
</organism>
<protein>
    <submittedName>
        <fullName evidence="2">DUF58 domain-containing protein</fullName>
    </submittedName>
</protein>
<gene>
    <name evidence="2" type="ORF">C3928_15135</name>
</gene>
<sequence>MTDGVVAELSELIDLRRYVHSVHYKPQGRALRSGNHISKFRGRGMDFAEVRNYQAGDEIRHMEWRVTARTGRPHVKIYQEERERPVVLLVDFNPSMVFGTKIAFKSVVAARLASLLAWTVIKQGDRVGGFFFSATEHSEFIPRGRDSGVLPLLASLSRYTDQTDAQREEKPRMLSDALMRLRRVIRPGSILVLISDFYSMDAECEKHLNRLRGHNDILAYHICDRIELAPPKPQQYAISDGKREILLDTGLETVNTAYQLYCQQRINRLNEQFKRLQIQYVQVTADTNLTQLVRLTFPRRTRG</sequence>
<dbReference type="InterPro" id="IPR036465">
    <property type="entry name" value="vWFA_dom_sf"/>
</dbReference>
<evidence type="ECO:0000313" key="3">
    <source>
        <dbReference type="Proteomes" id="UP000239239"/>
    </source>
</evidence>
<dbReference type="Pfam" id="PF01882">
    <property type="entry name" value="DUF58"/>
    <property type="match status" value="1"/>
</dbReference>
<evidence type="ECO:0000259" key="1">
    <source>
        <dbReference type="Pfam" id="PF01882"/>
    </source>
</evidence>
<dbReference type="RefSeq" id="WP_027228741.1">
    <property type="nucleotide sequence ID" value="NZ_CP017601.1"/>
</dbReference>
<dbReference type="SUPFAM" id="SSF53300">
    <property type="entry name" value="vWA-like"/>
    <property type="match status" value="1"/>
</dbReference>
<accession>A0A2S6EUA4</accession>
<dbReference type="OrthoDB" id="9776116at2"/>
<dbReference type="Proteomes" id="UP000239239">
    <property type="component" value="Unassembled WGS sequence"/>
</dbReference>
<evidence type="ECO:0000313" key="2">
    <source>
        <dbReference type="EMBL" id="PPK28774.1"/>
    </source>
</evidence>
<name>A0A2S6EUA4_LEGPN</name>
<dbReference type="PANTHER" id="PTHR33608">
    <property type="entry name" value="BLL2464 PROTEIN"/>
    <property type="match status" value="1"/>
</dbReference>
<dbReference type="InterPro" id="IPR002881">
    <property type="entry name" value="DUF58"/>
</dbReference>
<comment type="caution">
    <text evidence="2">The sequence shown here is derived from an EMBL/GenBank/DDBJ whole genome shotgun (WGS) entry which is preliminary data.</text>
</comment>
<dbReference type="EMBL" id="PQWY01000021">
    <property type="protein sequence ID" value="PPK28774.1"/>
    <property type="molecule type" value="Genomic_DNA"/>
</dbReference>